<proteinExistence type="predicted"/>
<dbReference type="RefSeq" id="WP_267647759.1">
    <property type="nucleotide sequence ID" value="NZ_JANHGR010000002.1"/>
</dbReference>
<dbReference type="Proteomes" id="UP001597139">
    <property type="component" value="Unassembled WGS sequence"/>
</dbReference>
<dbReference type="InterPro" id="IPR051187">
    <property type="entry name" value="Pre-mRNA_3'-end_processing_reg"/>
</dbReference>
<feature type="compositionally biased region" description="Acidic residues" evidence="1">
    <location>
        <begin position="467"/>
        <end position="476"/>
    </location>
</feature>
<feature type="compositionally biased region" description="Basic residues" evidence="1">
    <location>
        <begin position="444"/>
        <end position="453"/>
    </location>
</feature>
<dbReference type="PANTHER" id="PTHR13484">
    <property type="entry name" value="FIP1-LIKE 1 PROTEIN"/>
    <property type="match status" value="1"/>
</dbReference>
<gene>
    <name evidence="2" type="ORF">ACFSAU_12120</name>
</gene>
<comment type="caution">
    <text evidence="2">The sequence shown here is derived from an EMBL/GenBank/DDBJ whole genome shotgun (WGS) entry which is preliminary data.</text>
</comment>
<evidence type="ECO:0000313" key="2">
    <source>
        <dbReference type="EMBL" id="MFD1568237.1"/>
    </source>
</evidence>
<feature type="compositionally biased region" description="Acidic residues" evidence="1">
    <location>
        <begin position="37"/>
        <end position="46"/>
    </location>
</feature>
<name>A0ABD6BT85_9EURY</name>
<feature type="compositionally biased region" description="Basic residues" evidence="1">
    <location>
        <begin position="379"/>
        <end position="390"/>
    </location>
</feature>
<feature type="compositionally biased region" description="Basic and acidic residues" evidence="1">
    <location>
        <begin position="225"/>
        <end position="234"/>
    </location>
</feature>
<dbReference type="EMBL" id="JBHUCZ010000010">
    <property type="protein sequence ID" value="MFD1568237.1"/>
    <property type="molecule type" value="Genomic_DNA"/>
</dbReference>
<feature type="region of interest" description="Disordered" evidence="1">
    <location>
        <begin position="194"/>
        <end position="247"/>
    </location>
</feature>
<dbReference type="InterPro" id="IPR011047">
    <property type="entry name" value="Quinoprotein_ADH-like_sf"/>
</dbReference>
<evidence type="ECO:0000256" key="1">
    <source>
        <dbReference type="SAM" id="MobiDB-lite"/>
    </source>
</evidence>
<feature type="region of interest" description="Disordered" evidence="1">
    <location>
        <begin position="1"/>
        <end position="55"/>
    </location>
</feature>
<organism evidence="2 3">
    <name type="scientific">Halolamina litorea</name>
    <dbReference type="NCBI Taxonomy" id="1515593"/>
    <lineage>
        <taxon>Archaea</taxon>
        <taxon>Methanobacteriati</taxon>
        <taxon>Methanobacteriota</taxon>
        <taxon>Stenosarchaea group</taxon>
        <taxon>Halobacteria</taxon>
        <taxon>Halobacteriales</taxon>
        <taxon>Haloferacaceae</taxon>
    </lineage>
</organism>
<evidence type="ECO:0000313" key="3">
    <source>
        <dbReference type="Proteomes" id="UP001597139"/>
    </source>
</evidence>
<feature type="compositionally biased region" description="Basic and acidic residues" evidence="1">
    <location>
        <begin position="454"/>
        <end position="466"/>
    </location>
</feature>
<feature type="region of interest" description="Disordered" evidence="1">
    <location>
        <begin position="361"/>
        <end position="476"/>
    </location>
</feature>
<sequence length="476" mass="53087">MSQEPTTGGHSAALSPDDDGDDGGVEPIERHRRTPQDDPDGIEEEGERERVGADGWRAVDTDVSVSLFNVCFTAAGPVAAGGDGKVLHRDPETGAWRVIIEAGPSVTFNDIHDVDVTDDGERFWFVGDSGIIGAFDVKTGRKYDFSAPMEKTSTWESIAVTGEKGEERVIYANGSGELLDAEMDEHGFPDWGAVRKPGRGSTMPGIDFDSDGTAYAADTTGKAYQQERDAEERSSSGNRTQSGDGDWETIGVRNAQVNFHDIDCDDGHLLIAGDDGVLYRFDRFADNWTPIRAGDGTIYSIDQHEGRRGAASADGRVFEPEAMVGWSERPTEVAEDLYGIAFGPRFDIAVGAAGTIVERHHSDGASQFEDEPERPAERSKRRRERRRRQREQRTGERSSGQTGDERPAERSRKRRERRRKQREKRQRERHGSDRSAEERPAERSRKRRERRRERRETTVSAEKSDQGGDDGDEPFW</sequence>
<feature type="compositionally biased region" description="Basic and acidic residues" evidence="1">
    <location>
        <begin position="425"/>
        <end position="443"/>
    </location>
</feature>
<keyword evidence="3" id="KW-1185">Reference proteome</keyword>
<dbReference type="SUPFAM" id="SSF50998">
    <property type="entry name" value="Quinoprotein alcohol dehydrogenase-like"/>
    <property type="match status" value="1"/>
</dbReference>
<accession>A0ABD6BT85</accession>
<reference evidence="2 3" key="1">
    <citation type="journal article" date="2019" name="Int. J. Syst. Evol. Microbiol.">
        <title>The Global Catalogue of Microorganisms (GCM) 10K type strain sequencing project: providing services to taxonomists for standard genome sequencing and annotation.</title>
        <authorList>
            <consortium name="The Broad Institute Genomics Platform"/>
            <consortium name="The Broad Institute Genome Sequencing Center for Infectious Disease"/>
            <person name="Wu L."/>
            <person name="Ma J."/>
        </authorList>
    </citation>
    <scope>NUCLEOTIDE SEQUENCE [LARGE SCALE GENOMIC DNA]</scope>
    <source>
        <strain evidence="2 3">CGMCC 1.12859</strain>
    </source>
</reference>
<dbReference type="PANTHER" id="PTHR13484:SF0">
    <property type="entry name" value="PRE-MRNA 3'-END-PROCESSING FACTOR FIP1"/>
    <property type="match status" value="1"/>
</dbReference>
<feature type="compositionally biased region" description="Basic residues" evidence="1">
    <location>
        <begin position="411"/>
        <end position="424"/>
    </location>
</feature>
<protein>
    <submittedName>
        <fullName evidence="2">Uncharacterized protein</fullName>
    </submittedName>
</protein>
<dbReference type="AlphaFoldDB" id="A0ABD6BT85"/>